<keyword evidence="3" id="KW-1185">Reference proteome</keyword>
<feature type="compositionally biased region" description="Basic and acidic residues" evidence="1">
    <location>
        <begin position="40"/>
        <end position="54"/>
    </location>
</feature>
<gene>
    <name evidence="2" type="ORF">X777_11620</name>
</gene>
<evidence type="ECO:0000313" key="2">
    <source>
        <dbReference type="EMBL" id="EZA49748.1"/>
    </source>
</evidence>
<dbReference type="AlphaFoldDB" id="A0A026W158"/>
<proteinExistence type="predicted"/>
<reference evidence="2 3" key="1">
    <citation type="journal article" date="2014" name="Curr. Biol.">
        <title>The genome of the clonal raider ant Cerapachys biroi.</title>
        <authorList>
            <person name="Oxley P.R."/>
            <person name="Ji L."/>
            <person name="Fetter-Pruneda I."/>
            <person name="McKenzie S.K."/>
            <person name="Li C."/>
            <person name="Hu H."/>
            <person name="Zhang G."/>
            <person name="Kronauer D.J."/>
        </authorList>
    </citation>
    <scope>NUCLEOTIDE SEQUENCE [LARGE SCALE GENOMIC DNA]</scope>
</reference>
<evidence type="ECO:0000313" key="3">
    <source>
        <dbReference type="Proteomes" id="UP000053097"/>
    </source>
</evidence>
<organism evidence="2 3">
    <name type="scientific">Ooceraea biroi</name>
    <name type="common">Clonal raider ant</name>
    <name type="synonym">Cerapachys biroi</name>
    <dbReference type="NCBI Taxonomy" id="2015173"/>
    <lineage>
        <taxon>Eukaryota</taxon>
        <taxon>Metazoa</taxon>
        <taxon>Ecdysozoa</taxon>
        <taxon>Arthropoda</taxon>
        <taxon>Hexapoda</taxon>
        <taxon>Insecta</taxon>
        <taxon>Pterygota</taxon>
        <taxon>Neoptera</taxon>
        <taxon>Endopterygota</taxon>
        <taxon>Hymenoptera</taxon>
        <taxon>Apocrita</taxon>
        <taxon>Aculeata</taxon>
        <taxon>Formicoidea</taxon>
        <taxon>Formicidae</taxon>
        <taxon>Dorylinae</taxon>
        <taxon>Ooceraea</taxon>
    </lineage>
</organism>
<feature type="compositionally biased region" description="Basic and acidic residues" evidence="1">
    <location>
        <begin position="1"/>
        <end position="12"/>
    </location>
</feature>
<name>A0A026W158_OOCBI</name>
<accession>A0A026W158</accession>
<dbReference type="Proteomes" id="UP000053097">
    <property type="component" value="Unassembled WGS sequence"/>
</dbReference>
<evidence type="ECO:0000256" key="1">
    <source>
        <dbReference type="SAM" id="MobiDB-lite"/>
    </source>
</evidence>
<protein>
    <submittedName>
        <fullName evidence="2">Uncharacterized protein</fullName>
    </submittedName>
</protein>
<feature type="region of interest" description="Disordered" evidence="1">
    <location>
        <begin position="1"/>
        <end position="57"/>
    </location>
</feature>
<dbReference type="EMBL" id="KK107499">
    <property type="protein sequence ID" value="EZA49748.1"/>
    <property type="molecule type" value="Genomic_DNA"/>
</dbReference>
<sequence length="143" mass="16176">MAQIGERIERSESLPGPTGRFDGFVPLMFHPTAPATPAVPEDKERDATRVREGGESPDNQRLWRRAIVLPILRGVVKDACYERRTDKMTDRNKFSFSRRRHYRQVPLEPCFSSLQAVRSSPTTAVTAQSAPRTLCMRSGLYQG</sequence>